<evidence type="ECO:0000313" key="7">
    <source>
        <dbReference type="EMBL" id="MFB9466679.1"/>
    </source>
</evidence>
<keyword evidence="1 3" id="KW-0238">DNA-binding</keyword>
<dbReference type="SMART" id="SM00862">
    <property type="entry name" value="Trans_reg_C"/>
    <property type="match status" value="1"/>
</dbReference>
<sequence>MPESPAPSAGPQRIVVVEDDPGIRALLDAALRLSGYEVSCASGGRDGLVAVERLRPDLIVLDVMLPDLDGFEIARSLRAAGVRTPVLFLTARTEVGDRLAGLRAGGDDYVGKPFSLEEVLLRIGAILRRTSPDGGSGPHGPGPEVLRYADLELDEAAHEVHRAGEYVPLSPTEFRLLSCLMTNANRVLSKAQILDRVWGYDFAGDGRVVETYVRYLRKKIDRVDPPLIHTERGVGYCLRLPRDHHIRTERTDLMHGTDRADRADRTGRTGRTGK</sequence>
<organism evidence="7 8">
    <name type="scientific">Streptomyces cinereospinus</name>
    <dbReference type="NCBI Taxonomy" id="285561"/>
    <lineage>
        <taxon>Bacteria</taxon>
        <taxon>Bacillati</taxon>
        <taxon>Actinomycetota</taxon>
        <taxon>Actinomycetes</taxon>
        <taxon>Kitasatosporales</taxon>
        <taxon>Streptomycetaceae</taxon>
        <taxon>Streptomyces</taxon>
    </lineage>
</organism>
<dbReference type="PANTHER" id="PTHR48111">
    <property type="entry name" value="REGULATOR OF RPOS"/>
    <property type="match status" value="1"/>
</dbReference>
<dbReference type="EMBL" id="JBHMCY010000076">
    <property type="protein sequence ID" value="MFB9466679.1"/>
    <property type="molecule type" value="Genomic_DNA"/>
</dbReference>
<dbReference type="Gene3D" id="6.10.250.690">
    <property type="match status" value="1"/>
</dbReference>
<dbReference type="InterPro" id="IPR001789">
    <property type="entry name" value="Sig_transdc_resp-reg_receiver"/>
</dbReference>
<dbReference type="InterPro" id="IPR016032">
    <property type="entry name" value="Sig_transdc_resp-reg_C-effctor"/>
</dbReference>
<feature type="DNA-binding region" description="OmpR/PhoB-type" evidence="3">
    <location>
        <begin position="143"/>
        <end position="240"/>
    </location>
</feature>
<feature type="region of interest" description="Disordered" evidence="4">
    <location>
        <begin position="250"/>
        <end position="274"/>
    </location>
</feature>
<dbReference type="Proteomes" id="UP001589709">
    <property type="component" value="Unassembled WGS sequence"/>
</dbReference>
<feature type="domain" description="OmpR/PhoB-type" evidence="6">
    <location>
        <begin position="143"/>
        <end position="240"/>
    </location>
</feature>
<evidence type="ECO:0000259" key="6">
    <source>
        <dbReference type="PROSITE" id="PS51755"/>
    </source>
</evidence>
<keyword evidence="8" id="KW-1185">Reference proteome</keyword>
<dbReference type="InterPro" id="IPR039420">
    <property type="entry name" value="WalR-like"/>
</dbReference>
<keyword evidence="2" id="KW-0597">Phosphoprotein</keyword>
<dbReference type="Pfam" id="PF00486">
    <property type="entry name" value="Trans_reg_C"/>
    <property type="match status" value="1"/>
</dbReference>
<protein>
    <submittedName>
        <fullName evidence="7">Response regulator transcription factor</fullName>
    </submittedName>
</protein>
<feature type="compositionally biased region" description="Basic and acidic residues" evidence="4">
    <location>
        <begin position="250"/>
        <end position="267"/>
    </location>
</feature>
<dbReference type="Pfam" id="PF00072">
    <property type="entry name" value="Response_reg"/>
    <property type="match status" value="1"/>
</dbReference>
<dbReference type="CDD" id="cd00383">
    <property type="entry name" value="trans_reg_C"/>
    <property type="match status" value="1"/>
</dbReference>
<evidence type="ECO:0000256" key="1">
    <source>
        <dbReference type="ARBA" id="ARBA00023125"/>
    </source>
</evidence>
<comment type="caution">
    <text evidence="7">The sequence shown here is derived from an EMBL/GenBank/DDBJ whole genome shotgun (WGS) entry which is preliminary data.</text>
</comment>
<feature type="domain" description="Response regulatory" evidence="5">
    <location>
        <begin position="13"/>
        <end position="127"/>
    </location>
</feature>
<dbReference type="PROSITE" id="PS50110">
    <property type="entry name" value="RESPONSE_REGULATORY"/>
    <property type="match status" value="1"/>
</dbReference>
<dbReference type="RefSeq" id="WP_381349692.1">
    <property type="nucleotide sequence ID" value="NZ_JBHMCY010000076.1"/>
</dbReference>
<name>A0ABV5N8Q6_9ACTN</name>
<dbReference type="SUPFAM" id="SSF46894">
    <property type="entry name" value="C-terminal effector domain of the bipartite response regulators"/>
    <property type="match status" value="1"/>
</dbReference>
<evidence type="ECO:0000259" key="5">
    <source>
        <dbReference type="PROSITE" id="PS50110"/>
    </source>
</evidence>
<evidence type="ECO:0000256" key="2">
    <source>
        <dbReference type="PROSITE-ProRule" id="PRU00169"/>
    </source>
</evidence>
<dbReference type="PANTHER" id="PTHR48111:SF28">
    <property type="entry name" value="TRANSCRIPTIONAL REGULATORY PROTEIN TCRX-RELATED"/>
    <property type="match status" value="1"/>
</dbReference>
<feature type="modified residue" description="4-aspartylphosphate" evidence="2">
    <location>
        <position position="62"/>
    </location>
</feature>
<dbReference type="InterPro" id="IPR011006">
    <property type="entry name" value="CheY-like_superfamily"/>
</dbReference>
<reference evidence="7 8" key="1">
    <citation type="submission" date="2024-09" db="EMBL/GenBank/DDBJ databases">
        <authorList>
            <person name="Sun Q."/>
            <person name="Mori K."/>
        </authorList>
    </citation>
    <scope>NUCLEOTIDE SEQUENCE [LARGE SCALE GENOMIC DNA]</scope>
    <source>
        <strain evidence="7 8">JCM 6917</strain>
    </source>
</reference>
<dbReference type="PROSITE" id="PS51755">
    <property type="entry name" value="OMPR_PHOB"/>
    <property type="match status" value="1"/>
</dbReference>
<dbReference type="InterPro" id="IPR001867">
    <property type="entry name" value="OmpR/PhoB-type_DNA-bd"/>
</dbReference>
<evidence type="ECO:0000313" key="8">
    <source>
        <dbReference type="Proteomes" id="UP001589709"/>
    </source>
</evidence>
<gene>
    <name evidence="7" type="ORF">ACFF45_29275</name>
</gene>
<accession>A0ABV5N8Q6</accession>
<evidence type="ECO:0000256" key="3">
    <source>
        <dbReference type="PROSITE-ProRule" id="PRU01091"/>
    </source>
</evidence>
<dbReference type="SMART" id="SM00448">
    <property type="entry name" value="REC"/>
    <property type="match status" value="1"/>
</dbReference>
<dbReference type="InterPro" id="IPR036388">
    <property type="entry name" value="WH-like_DNA-bd_sf"/>
</dbReference>
<dbReference type="Gene3D" id="1.10.10.10">
    <property type="entry name" value="Winged helix-like DNA-binding domain superfamily/Winged helix DNA-binding domain"/>
    <property type="match status" value="1"/>
</dbReference>
<dbReference type="Gene3D" id="3.40.50.2300">
    <property type="match status" value="1"/>
</dbReference>
<evidence type="ECO:0000256" key="4">
    <source>
        <dbReference type="SAM" id="MobiDB-lite"/>
    </source>
</evidence>
<proteinExistence type="predicted"/>
<dbReference type="SUPFAM" id="SSF52172">
    <property type="entry name" value="CheY-like"/>
    <property type="match status" value="1"/>
</dbReference>